<dbReference type="RefSeq" id="WP_090091099.1">
    <property type="nucleotide sequence ID" value="NZ_FOMG01000011.1"/>
</dbReference>
<dbReference type="InterPro" id="IPR050276">
    <property type="entry name" value="MshD_Acetyltransferase"/>
</dbReference>
<dbReference type="InterPro" id="IPR000182">
    <property type="entry name" value="GNAT_dom"/>
</dbReference>
<feature type="domain" description="N-acetyltransferase" evidence="1">
    <location>
        <begin position="5"/>
        <end position="151"/>
    </location>
</feature>
<dbReference type="CDD" id="cd04301">
    <property type="entry name" value="NAT_SF"/>
    <property type="match status" value="1"/>
</dbReference>
<dbReference type="AlphaFoldDB" id="A0A1I1MNF0"/>
<evidence type="ECO:0000313" key="2">
    <source>
        <dbReference type="EMBL" id="SFC86626.1"/>
    </source>
</evidence>
<protein>
    <submittedName>
        <fullName evidence="2">Acetyltransferase (GNAT) domain-containing protein</fullName>
    </submittedName>
</protein>
<keyword evidence="3" id="KW-1185">Reference proteome</keyword>
<dbReference type="Gene3D" id="3.40.630.30">
    <property type="match status" value="1"/>
</dbReference>
<name>A0A1I1MNF0_9CLOT</name>
<dbReference type="Pfam" id="PF13508">
    <property type="entry name" value="Acetyltransf_7"/>
    <property type="match status" value="1"/>
</dbReference>
<dbReference type="SUPFAM" id="SSF55729">
    <property type="entry name" value="Acyl-CoA N-acyltransferases (Nat)"/>
    <property type="match status" value="1"/>
</dbReference>
<dbReference type="InterPro" id="IPR016181">
    <property type="entry name" value="Acyl_CoA_acyltransferase"/>
</dbReference>
<reference evidence="2 3" key="1">
    <citation type="submission" date="2016-10" db="EMBL/GenBank/DDBJ databases">
        <authorList>
            <person name="de Groot N.N."/>
        </authorList>
    </citation>
    <scope>NUCLEOTIDE SEQUENCE [LARGE SCALE GENOMIC DNA]</scope>
    <source>
        <strain evidence="2 3">DSM 12992</strain>
    </source>
</reference>
<dbReference type="OrthoDB" id="8365150at2"/>
<evidence type="ECO:0000313" key="3">
    <source>
        <dbReference type="Proteomes" id="UP000199263"/>
    </source>
</evidence>
<sequence length="151" mass="17503">MNNKIFVNSAKEIDIDIWMNLIEIVKDNFPGLVLEDYRKILKESIKERNALIVKDNTNAIGVLIFSYENKEIAFLAVHPEYRKKGIATALIEKMYEHFPKGSEIIVTTYRENDVKGKAARALYKNLGFVEEELIMEFGYPCQKFVFKGSKF</sequence>
<keyword evidence="2" id="KW-0808">Transferase</keyword>
<dbReference type="STRING" id="119641.SAMN05421842_11177"/>
<dbReference type="PANTHER" id="PTHR43617:SF34">
    <property type="entry name" value="PUTATIVE-RELATED"/>
    <property type="match status" value="1"/>
</dbReference>
<organism evidence="2 3">
    <name type="scientific">Clostridium uliginosum</name>
    <dbReference type="NCBI Taxonomy" id="119641"/>
    <lineage>
        <taxon>Bacteria</taxon>
        <taxon>Bacillati</taxon>
        <taxon>Bacillota</taxon>
        <taxon>Clostridia</taxon>
        <taxon>Eubacteriales</taxon>
        <taxon>Clostridiaceae</taxon>
        <taxon>Clostridium</taxon>
    </lineage>
</organism>
<dbReference type="GO" id="GO:0016747">
    <property type="term" value="F:acyltransferase activity, transferring groups other than amino-acyl groups"/>
    <property type="evidence" value="ECO:0007669"/>
    <property type="project" value="InterPro"/>
</dbReference>
<gene>
    <name evidence="2" type="ORF">SAMN05421842_11177</name>
</gene>
<evidence type="ECO:0000259" key="1">
    <source>
        <dbReference type="PROSITE" id="PS51186"/>
    </source>
</evidence>
<dbReference type="PANTHER" id="PTHR43617">
    <property type="entry name" value="L-AMINO ACID N-ACETYLTRANSFERASE"/>
    <property type="match status" value="1"/>
</dbReference>
<accession>A0A1I1MNF0</accession>
<dbReference type="PROSITE" id="PS51186">
    <property type="entry name" value="GNAT"/>
    <property type="match status" value="1"/>
</dbReference>
<proteinExistence type="predicted"/>
<dbReference type="EMBL" id="FOMG01000011">
    <property type="protein sequence ID" value="SFC86626.1"/>
    <property type="molecule type" value="Genomic_DNA"/>
</dbReference>
<dbReference type="Proteomes" id="UP000199263">
    <property type="component" value="Unassembled WGS sequence"/>
</dbReference>